<accession>I9NMN6</accession>
<dbReference type="Pfam" id="PF09250">
    <property type="entry name" value="Prim-Pol"/>
    <property type="match status" value="1"/>
</dbReference>
<dbReference type="InterPro" id="IPR015330">
    <property type="entry name" value="DNA_primase/pol_bifunc_N"/>
</dbReference>
<sequence length="951" mass="105107">MELSKIRQAALYYAGMGWHVIPLTENSKFPPKIKEWQHEATIDPSIIAQWWSKWPNANIGIATGEKSGIFVLDVDGPKHGTNEAKGIDGNESLKELLDDHGGLIPDTVEAITPTGGRHIIFKYPAGTNISNSTGRLGNGLDTRGNGGYIVAAPSVVPEGDYIWECSSRPDEVTVSECPAWLLSEIIAEKPINTADRPHSFERRPTDGPAVHMLNNCAFMQHVQLNFKNLSYNEKLAAITNIVRAVDGVEVAHKILSQAENYSYKISDEKINECLTNMNPQNCEYICTSVGFKGCPSGGCGIAAPCGWSLGVVPQAIAKIKNIIMPTPENVNNSEILGALALVQQKEPLFFDDFLHRYSGNKASLKKELGKYKREAAGFSVIEGGQGETIPAGDSNGVRWLSQTVPDVPINLMLPGNPSQYAAWVFKNDGVAACKVNDQGNVTYNKATYAPIIINERISNIDTNQEKASLSFKTHRGNWRNVILPKSTIFDSKKIMCLADSGLVVTSDTAKILTKWLSELEAANSQVIPDRVGVSKFGWRNNDTEFICPGMSNNYVLDTDDIAPQSVIDGYSIAGDHGAWLQAMGELRKNPKARFILAASFAAPLLKITGQRIFGIHNWGDSRDGKSAAQYAALSVWGKPSTIKILASSSETGIERMSALCSDLPLCVSELETLDEHRRAEFENKTIYMITEGRGKQRGTIKGLQQSSSWRTIMITNAESPIVKDNSKGGIITRIIEINGGPFVNNQEFASYLYGVMEQHYGHAGRIFLSHILTANHVEIRDIYQKLRMVLKQKYPEKIDSHIDAISHTALGDQLSSMYVFGEDKDTASRGALQTAEYIIENHLINNGDADESERAWQWMLGWIAANNGRFALNIKSAMPILGYIEDDYICILKTELAKAMKEQGFSPDKIFRKWADLGRIPITRVGEKRTFAVRGKRINRVQPWVIKIKEE</sequence>
<dbReference type="CDD" id="cd04859">
    <property type="entry name" value="Prim_Pol"/>
    <property type="match status" value="1"/>
</dbReference>
<organism evidence="2 3">
    <name type="scientific">Pelosinus fermentans JBW45</name>
    <dbReference type="NCBI Taxonomy" id="1192197"/>
    <lineage>
        <taxon>Bacteria</taxon>
        <taxon>Bacillati</taxon>
        <taxon>Bacillota</taxon>
        <taxon>Negativicutes</taxon>
        <taxon>Selenomonadales</taxon>
        <taxon>Sporomusaceae</taxon>
        <taxon>Pelosinus</taxon>
    </lineage>
</organism>
<gene>
    <name evidence="2" type="ORF">JBW_01550</name>
</gene>
<dbReference type="EMBL" id="CP010978">
    <property type="protein sequence ID" value="AJQ26900.1"/>
    <property type="molecule type" value="Genomic_DNA"/>
</dbReference>
<dbReference type="InterPro" id="IPR040538">
    <property type="entry name" value="Cch_HTH"/>
</dbReference>
<dbReference type="InterPro" id="IPR009270">
    <property type="entry name" value="DUF927"/>
</dbReference>
<name>I9NMN6_9FIRM</name>
<dbReference type="SMART" id="SM00943">
    <property type="entry name" value="Prim-Pol"/>
    <property type="match status" value="1"/>
</dbReference>
<dbReference type="HOGENOM" id="CLU_308784_0_0_9"/>
<reference evidence="3" key="2">
    <citation type="submission" date="2015-02" db="EMBL/GenBank/DDBJ databases">
        <title>Complete Genome Sequence of Pelosinus fermentans JBW45.</title>
        <authorList>
            <person name="De Leon K.B."/>
            <person name="Utturkar S.M."/>
            <person name="Camilleri L.B."/>
            <person name="Arkin A.P."/>
            <person name="Fields M.W."/>
            <person name="Brown S.D."/>
            <person name="Wall J.D."/>
        </authorList>
    </citation>
    <scope>NUCLEOTIDE SEQUENCE [LARGE SCALE GENOMIC DNA]</scope>
    <source>
        <strain evidence="3">JBW45</strain>
    </source>
</reference>
<evidence type="ECO:0000259" key="1">
    <source>
        <dbReference type="SMART" id="SM00943"/>
    </source>
</evidence>
<proteinExistence type="predicted"/>
<reference evidence="2 3" key="1">
    <citation type="journal article" date="2015" name="Genome Announc.">
        <title>Complete Genome Sequence of Pelosinus fermentans JBW45, a Member of a Remarkably Competitive Group of Negativicutes in the Firmicutes Phylum.</title>
        <authorList>
            <person name="De Leon K.B."/>
            <person name="Utturkar S.M."/>
            <person name="Camilleri L.B."/>
            <person name="Elias D.A."/>
            <person name="Arkin A.P."/>
            <person name="Fields M.W."/>
            <person name="Brown S.D."/>
            <person name="Wall J.D."/>
        </authorList>
    </citation>
    <scope>NUCLEOTIDE SEQUENCE [LARGE SCALE GENOMIC DNA]</scope>
    <source>
        <strain evidence="2 3">JBW45</strain>
    </source>
</reference>
<evidence type="ECO:0000313" key="2">
    <source>
        <dbReference type="EMBL" id="AJQ26900.1"/>
    </source>
</evidence>
<dbReference type="OrthoDB" id="1671549at2"/>
<dbReference type="SUPFAM" id="SSF56747">
    <property type="entry name" value="Prim-pol domain"/>
    <property type="match status" value="1"/>
</dbReference>
<evidence type="ECO:0000313" key="3">
    <source>
        <dbReference type="Proteomes" id="UP000005361"/>
    </source>
</evidence>
<dbReference type="AlphaFoldDB" id="I9NMN6"/>
<dbReference type="Pfam" id="PF06048">
    <property type="entry name" value="DUF927"/>
    <property type="match status" value="1"/>
</dbReference>
<feature type="domain" description="DNA primase/polymerase bifunctional N-terminal" evidence="1">
    <location>
        <begin position="10"/>
        <end position="181"/>
    </location>
</feature>
<dbReference type="Pfam" id="PF18662">
    <property type="entry name" value="HTH_56"/>
    <property type="match status" value="1"/>
</dbReference>
<protein>
    <recommendedName>
        <fullName evidence="1">DNA primase/polymerase bifunctional N-terminal domain-containing protein</fullName>
    </recommendedName>
</protein>
<dbReference type="KEGG" id="pft:JBW_01550"/>
<dbReference type="Proteomes" id="UP000005361">
    <property type="component" value="Chromosome"/>
</dbReference>
<dbReference type="RefSeq" id="WP_007959677.1">
    <property type="nucleotide sequence ID" value="NZ_CP010978.1"/>
</dbReference>
<dbReference type="STRING" id="1192197.JBW_01550"/>